<dbReference type="GO" id="GO:0004252">
    <property type="term" value="F:serine-type endopeptidase activity"/>
    <property type="evidence" value="ECO:0007669"/>
    <property type="project" value="InterPro"/>
</dbReference>
<dbReference type="FunFam" id="2.40.10.10:FF:000120">
    <property type="entry name" value="Putative serine protease"/>
    <property type="match status" value="1"/>
</dbReference>
<evidence type="ECO:0000256" key="5">
    <source>
        <dbReference type="ARBA" id="ARBA00022734"/>
    </source>
</evidence>
<keyword evidence="1" id="KW-0245">EGF-like domain</keyword>
<dbReference type="CDD" id="cd00190">
    <property type="entry name" value="Tryp_SPc"/>
    <property type="match status" value="1"/>
</dbReference>
<keyword evidence="7" id="KW-0353">Hemolymph clotting</keyword>
<dbReference type="EC" id="3.4.21.84" evidence="12"/>
<dbReference type="InterPro" id="IPR001314">
    <property type="entry name" value="Peptidase_S1A"/>
</dbReference>
<keyword evidence="5" id="KW-0430">Lectin</keyword>
<dbReference type="PANTHER" id="PTHR24252">
    <property type="entry name" value="ACROSIN-RELATED"/>
    <property type="match status" value="1"/>
</dbReference>
<dbReference type="InterPro" id="IPR009003">
    <property type="entry name" value="Peptidase_S1_PA"/>
</dbReference>
<evidence type="ECO:0000313" key="16">
    <source>
        <dbReference type="Proteomes" id="UP000728032"/>
    </source>
</evidence>
<evidence type="ECO:0000256" key="11">
    <source>
        <dbReference type="ARBA" id="ARBA00052079"/>
    </source>
</evidence>
<keyword evidence="6 13" id="KW-0378">Hydrolase</keyword>
<dbReference type="OrthoDB" id="414661at2759"/>
<keyword evidence="3 13" id="KW-0645">Protease</keyword>
<keyword evidence="8 13" id="KW-0720">Serine protease</keyword>
<evidence type="ECO:0000256" key="8">
    <source>
        <dbReference type="ARBA" id="ARBA00022825"/>
    </source>
</evidence>
<dbReference type="PROSITE" id="PS00134">
    <property type="entry name" value="TRYPSIN_HIS"/>
    <property type="match status" value="1"/>
</dbReference>
<keyword evidence="4" id="KW-0732">Signal</keyword>
<comment type="catalytic activity">
    <reaction evidence="11">
        <text>Selective cleavage of 103-Arg-|-Ser-104 and 124-Ile-|-Ile-125 bonds in Limulus clotting factor B to form activated factor B. Cleavage of -Pro-Arg-|-Xaa- bonds in synthetic substrates.</text>
        <dbReference type="EC" id="3.4.21.84"/>
    </reaction>
</comment>
<protein>
    <recommendedName>
        <fullName evidence="12">limulus clotting factor C</fullName>
        <ecNumber evidence="12">3.4.21.84</ecNumber>
    </recommendedName>
</protein>
<evidence type="ECO:0000256" key="4">
    <source>
        <dbReference type="ARBA" id="ARBA00022729"/>
    </source>
</evidence>
<evidence type="ECO:0000256" key="7">
    <source>
        <dbReference type="ARBA" id="ARBA00022820"/>
    </source>
</evidence>
<dbReference type="Pfam" id="PF00089">
    <property type="entry name" value="Trypsin"/>
    <property type="match status" value="1"/>
</dbReference>
<dbReference type="PROSITE" id="PS00135">
    <property type="entry name" value="TRYPSIN_SER"/>
    <property type="match status" value="1"/>
</dbReference>
<evidence type="ECO:0000256" key="9">
    <source>
        <dbReference type="ARBA" id="ARBA00022889"/>
    </source>
</evidence>
<evidence type="ECO:0000256" key="6">
    <source>
        <dbReference type="ARBA" id="ARBA00022801"/>
    </source>
</evidence>
<dbReference type="PRINTS" id="PR00722">
    <property type="entry name" value="CHYMOTRYPSIN"/>
</dbReference>
<reference evidence="15" key="1">
    <citation type="submission" date="2020-11" db="EMBL/GenBank/DDBJ databases">
        <authorList>
            <person name="Tran Van P."/>
        </authorList>
    </citation>
    <scope>NUCLEOTIDE SEQUENCE</scope>
</reference>
<keyword evidence="9" id="KW-0130">Cell adhesion</keyword>
<dbReference type="InterPro" id="IPR018114">
    <property type="entry name" value="TRYPSIN_HIS"/>
</dbReference>
<feature type="domain" description="Peptidase S1" evidence="14">
    <location>
        <begin position="21"/>
        <end position="274"/>
    </location>
</feature>
<dbReference type="Proteomes" id="UP000728032">
    <property type="component" value="Unassembled WGS sequence"/>
</dbReference>
<dbReference type="InterPro" id="IPR043504">
    <property type="entry name" value="Peptidase_S1_PA_chymotrypsin"/>
</dbReference>
<evidence type="ECO:0000256" key="10">
    <source>
        <dbReference type="ARBA" id="ARBA00023157"/>
    </source>
</evidence>
<keyword evidence="16" id="KW-1185">Reference proteome</keyword>
<evidence type="ECO:0000313" key="15">
    <source>
        <dbReference type="EMBL" id="CAD7646372.1"/>
    </source>
</evidence>
<dbReference type="PROSITE" id="PS50240">
    <property type="entry name" value="TRYPSIN_DOM"/>
    <property type="match status" value="1"/>
</dbReference>
<dbReference type="InterPro" id="IPR001254">
    <property type="entry name" value="Trypsin_dom"/>
</dbReference>
<dbReference type="GO" id="GO:0042381">
    <property type="term" value="P:hemolymph coagulation"/>
    <property type="evidence" value="ECO:0007669"/>
    <property type="project" value="UniProtKB-KW"/>
</dbReference>
<gene>
    <name evidence="15" type="ORF">ONB1V03_LOCUS5697</name>
</gene>
<dbReference type="Gene3D" id="2.40.10.10">
    <property type="entry name" value="Trypsin-like serine proteases"/>
    <property type="match status" value="1"/>
</dbReference>
<dbReference type="InterPro" id="IPR033116">
    <property type="entry name" value="TRYPSIN_SER"/>
</dbReference>
<dbReference type="GO" id="GO:0007155">
    <property type="term" value="P:cell adhesion"/>
    <property type="evidence" value="ECO:0007669"/>
    <property type="project" value="UniProtKB-KW"/>
</dbReference>
<organism evidence="15">
    <name type="scientific">Oppiella nova</name>
    <dbReference type="NCBI Taxonomy" id="334625"/>
    <lineage>
        <taxon>Eukaryota</taxon>
        <taxon>Metazoa</taxon>
        <taxon>Ecdysozoa</taxon>
        <taxon>Arthropoda</taxon>
        <taxon>Chelicerata</taxon>
        <taxon>Arachnida</taxon>
        <taxon>Acari</taxon>
        <taxon>Acariformes</taxon>
        <taxon>Sarcoptiformes</taxon>
        <taxon>Oribatida</taxon>
        <taxon>Brachypylina</taxon>
        <taxon>Oppioidea</taxon>
        <taxon>Oppiidae</taxon>
        <taxon>Oppiella</taxon>
    </lineage>
</organism>
<dbReference type="EMBL" id="OC917168">
    <property type="protein sequence ID" value="CAD7646372.1"/>
    <property type="molecule type" value="Genomic_DNA"/>
</dbReference>
<evidence type="ECO:0000256" key="13">
    <source>
        <dbReference type="RuleBase" id="RU363034"/>
    </source>
</evidence>
<sequence>MFYIGIGCGERPVELMRSSRIVGGGDAYYGEAPWQALVKEAKFFGFWKYNKCGAVLVSHNWVITAAHCNSGLFGSLHVIFGEYNLKTPEMITTDNGFVESQPVVRRAKRVIIHPKYNHMTLENDLALIELDADVEYERHIQPICLPEKDKDFVDSEAYVSGWGVLSYQDRNIPEVLQIVKVPIVSNEECEQMYRKAKHNFVARKTIVCAGYAIGGKDSCEGDSGGPLAVRDGPEGRWTLVGIVSNGIKCAEPNLPVNVHESGVTLKVALEWQNT</sequence>
<dbReference type="SMART" id="SM00020">
    <property type="entry name" value="Tryp_SPc"/>
    <property type="match status" value="1"/>
</dbReference>
<accession>A0A7R9QI11</accession>
<dbReference type="EMBL" id="CAJPVJ010002343">
    <property type="protein sequence ID" value="CAG2166170.1"/>
    <property type="molecule type" value="Genomic_DNA"/>
</dbReference>
<proteinExistence type="predicted"/>
<dbReference type="SUPFAM" id="SSF50494">
    <property type="entry name" value="Trypsin-like serine proteases"/>
    <property type="match status" value="1"/>
</dbReference>
<keyword evidence="2" id="KW-0768">Sushi</keyword>
<evidence type="ECO:0000256" key="2">
    <source>
        <dbReference type="ARBA" id="ARBA00022659"/>
    </source>
</evidence>
<evidence type="ECO:0000259" key="14">
    <source>
        <dbReference type="PROSITE" id="PS50240"/>
    </source>
</evidence>
<dbReference type="AlphaFoldDB" id="A0A7R9QI11"/>
<dbReference type="GO" id="GO:0030246">
    <property type="term" value="F:carbohydrate binding"/>
    <property type="evidence" value="ECO:0007669"/>
    <property type="project" value="UniProtKB-KW"/>
</dbReference>
<evidence type="ECO:0000256" key="3">
    <source>
        <dbReference type="ARBA" id="ARBA00022670"/>
    </source>
</evidence>
<evidence type="ECO:0000256" key="12">
    <source>
        <dbReference type="ARBA" id="ARBA00066707"/>
    </source>
</evidence>
<evidence type="ECO:0000256" key="1">
    <source>
        <dbReference type="ARBA" id="ARBA00022536"/>
    </source>
</evidence>
<dbReference type="GO" id="GO:0006508">
    <property type="term" value="P:proteolysis"/>
    <property type="evidence" value="ECO:0007669"/>
    <property type="project" value="UniProtKB-KW"/>
</dbReference>
<keyword evidence="10" id="KW-1015">Disulfide bond</keyword>
<dbReference type="PANTHER" id="PTHR24252:SF7">
    <property type="entry name" value="HYALIN"/>
    <property type="match status" value="1"/>
</dbReference>
<name>A0A7R9QI11_9ACAR</name>